<dbReference type="SUPFAM" id="SSF54631">
    <property type="entry name" value="CBS-domain pair"/>
    <property type="match status" value="1"/>
</dbReference>
<evidence type="ECO:0000259" key="3">
    <source>
        <dbReference type="PROSITE" id="PS51371"/>
    </source>
</evidence>
<dbReference type="RefSeq" id="WP_120101759.1">
    <property type="nucleotide sequence ID" value="NZ_QKNY01000005.1"/>
</dbReference>
<keyword evidence="5" id="KW-1185">Reference proteome</keyword>
<evidence type="ECO:0000256" key="2">
    <source>
        <dbReference type="PROSITE-ProRule" id="PRU00703"/>
    </source>
</evidence>
<dbReference type="EMBL" id="QKNY01000005">
    <property type="protein sequence ID" value="RJX44260.1"/>
    <property type="molecule type" value="Genomic_DNA"/>
</dbReference>
<dbReference type="Gene3D" id="3.10.580.10">
    <property type="entry name" value="CBS-domain"/>
    <property type="match status" value="1"/>
</dbReference>
<dbReference type="PANTHER" id="PTHR43080">
    <property type="entry name" value="CBS DOMAIN-CONTAINING PROTEIN CBSX3, MITOCHONDRIAL"/>
    <property type="match status" value="1"/>
</dbReference>
<dbReference type="InterPro" id="IPR051257">
    <property type="entry name" value="Diverse_CBS-Domain"/>
</dbReference>
<dbReference type="Proteomes" id="UP000276588">
    <property type="component" value="Unassembled WGS sequence"/>
</dbReference>
<feature type="domain" description="CBS" evidence="3">
    <location>
        <begin position="77"/>
        <end position="133"/>
    </location>
</feature>
<dbReference type="SMART" id="SM00116">
    <property type="entry name" value="CBS"/>
    <property type="match status" value="2"/>
</dbReference>
<evidence type="ECO:0000313" key="4">
    <source>
        <dbReference type="EMBL" id="RJX44260.1"/>
    </source>
</evidence>
<comment type="caution">
    <text evidence="4">The sequence shown here is derived from an EMBL/GenBank/DDBJ whole genome shotgun (WGS) entry which is preliminary data.</text>
</comment>
<evidence type="ECO:0000313" key="5">
    <source>
        <dbReference type="Proteomes" id="UP000276588"/>
    </source>
</evidence>
<gene>
    <name evidence="4" type="ORF">DM826_04090</name>
</gene>
<accession>A0A3A6QDV6</accession>
<keyword evidence="1 2" id="KW-0129">CBS domain</keyword>
<dbReference type="InterPro" id="IPR046342">
    <property type="entry name" value="CBS_dom_sf"/>
</dbReference>
<dbReference type="PROSITE" id="PS51371">
    <property type="entry name" value="CBS"/>
    <property type="match status" value="2"/>
</dbReference>
<evidence type="ECO:0000256" key="1">
    <source>
        <dbReference type="ARBA" id="ARBA00023122"/>
    </source>
</evidence>
<dbReference type="Pfam" id="PF00571">
    <property type="entry name" value="CBS"/>
    <property type="match status" value="2"/>
</dbReference>
<feature type="domain" description="CBS" evidence="3">
    <location>
        <begin position="12"/>
        <end position="69"/>
    </location>
</feature>
<sequence length="136" mass="14333">MEIEAVPVEQLMTTDLVTVTPDEGVETAASTILEKEAGSLVALDDDGQLSGILTCTDLTELVSNGAVPADATVGDYMTEDVTTTEPDESIQDAAVKMITRQIQHLPVVDGDDEVVGMLSTTDLTAHLTYMDSSGTE</sequence>
<dbReference type="AlphaFoldDB" id="A0A3A6QDV6"/>
<dbReference type="InterPro" id="IPR000644">
    <property type="entry name" value="CBS_dom"/>
</dbReference>
<dbReference type="PANTHER" id="PTHR43080:SF2">
    <property type="entry name" value="CBS DOMAIN-CONTAINING PROTEIN"/>
    <property type="match status" value="1"/>
</dbReference>
<reference evidence="4 5" key="1">
    <citation type="submission" date="2018-06" db="EMBL/GenBank/DDBJ databases">
        <title>Halonotius sp. F13-13 a new haloarchaeeon isolated from a solar saltern from Isla Cristina, Huelva, Spain.</title>
        <authorList>
            <person name="Duran-Viseras A."/>
            <person name="Sanchez-Porro C."/>
            <person name="Ventosa A."/>
        </authorList>
    </citation>
    <scope>NUCLEOTIDE SEQUENCE [LARGE SCALE GENOMIC DNA]</scope>
    <source>
        <strain evidence="4 5">F13-13</strain>
    </source>
</reference>
<proteinExistence type="predicted"/>
<dbReference type="OrthoDB" id="8919at2157"/>
<protein>
    <submittedName>
        <fullName evidence="4">CBS domain-containing protein</fullName>
    </submittedName>
</protein>
<dbReference type="CDD" id="cd09836">
    <property type="entry name" value="CBS_pair_arch"/>
    <property type="match status" value="1"/>
</dbReference>
<name>A0A3A6QDV6_9EURY</name>
<organism evidence="4 5">
    <name type="scientific">Halonotius aquaticus</name>
    <dbReference type="NCBI Taxonomy" id="2216978"/>
    <lineage>
        <taxon>Archaea</taxon>
        <taxon>Methanobacteriati</taxon>
        <taxon>Methanobacteriota</taxon>
        <taxon>Stenosarchaea group</taxon>
        <taxon>Halobacteria</taxon>
        <taxon>Halobacteriales</taxon>
        <taxon>Haloferacaceae</taxon>
        <taxon>Halonotius</taxon>
    </lineage>
</organism>